<name>A0A9P6T8Y9_9BASI</name>
<reference evidence="1" key="1">
    <citation type="submission" date="2013-11" db="EMBL/GenBank/DDBJ databases">
        <title>Genome sequence of the fusiform rust pathogen reveals effectors for host alternation and coevolution with pine.</title>
        <authorList>
            <consortium name="DOE Joint Genome Institute"/>
            <person name="Smith K."/>
            <person name="Pendleton A."/>
            <person name="Kubisiak T."/>
            <person name="Anderson C."/>
            <person name="Salamov A."/>
            <person name="Aerts A."/>
            <person name="Riley R."/>
            <person name="Clum A."/>
            <person name="Lindquist E."/>
            <person name="Ence D."/>
            <person name="Campbell M."/>
            <person name="Kronenberg Z."/>
            <person name="Feau N."/>
            <person name="Dhillon B."/>
            <person name="Hamelin R."/>
            <person name="Burleigh J."/>
            <person name="Smith J."/>
            <person name="Yandell M."/>
            <person name="Nelson C."/>
            <person name="Grigoriev I."/>
            <person name="Davis J."/>
        </authorList>
    </citation>
    <scope>NUCLEOTIDE SEQUENCE</scope>
    <source>
        <strain evidence="1">G11</strain>
    </source>
</reference>
<dbReference type="Proteomes" id="UP000886653">
    <property type="component" value="Unassembled WGS sequence"/>
</dbReference>
<organism evidence="1 2">
    <name type="scientific">Cronartium quercuum f. sp. fusiforme G11</name>
    <dbReference type="NCBI Taxonomy" id="708437"/>
    <lineage>
        <taxon>Eukaryota</taxon>
        <taxon>Fungi</taxon>
        <taxon>Dikarya</taxon>
        <taxon>Basidiomycota</taxon>
        <taxon>Pucciniomycotina</taxon>
        <taxon>Pucciniomycetes</taxon>
        <taxon>Pucciniales</taxon>
        <taxon>Coleosporiaceae</taxon>
        <taxon>Cronartium</taxon>
    </lineage>
</organism>
<protein>
    <submittedName>
        <fullName evidence="1">Uncharacterized protein</fullName>
    </submittedName>
</protein>
<comment type="caution">
    <text evidence="1">The sequence shown here is derived from an EMBL/GenBank/DDBJ whole genome shotgun (WGS) entry which is preliminary data.</text>
</comment>
<accession>A0A9P6T8Y9</accession>
<evidence type="ECO:0000313" key="1">
    <source>
        <dbReference type="EMBL" id="KAG0143050.1"/>
    </source>
</evidence>
<gene>
    <name evidence="1" type="ORF">CROQUDRAFT_661705</name>
</gene>
<proteinExistence type="predicted"/>
<keyword evidence="2" id="KW-1185">Reference proteome</keyword>
<evidence type="ECO:0000313" key="2">
    <source>
        <dbReference type="Proteomes" id="UP000886653"/>
    </source>
</evidence>
<dbReference type="EMBL" id="MU167329">
    <property type="protein sequence ID" value="KAG0143050.1"/>
    <property type="molecule type" value="Genomic_DNA"/>
</dbReference>
<sequence length="170" mass="19196">MTQTLSEPSKIFKKSQHWSIHMKNVSKQTFKNSQVDLQRVLQMGKVACACSIPKTGTQLLKLNTAKLKVWDQDITNKVPGVGQISPLILLGTSDTPPITPTLAIVEAHNFFCKDTMLIFNAKGLTEFSDIEDLVKAVQVFEDEKNAEFFLTLSEVIRWHWVRSKIALHSK</sequence>
<dbReference type="AlphaFoldDB" id="A0A9P6T8Y9"/>